<evidence type="ECO:0000256" key="12">
    <source>
        <dbReference type="SAM" id="Phobius"/>
    </source>
</evidence>
<comment type="function">
    <text evidence="11">Mediates influx of magnesium ions. Alternates between open and closed states. Activated by low cytoplasmic Mg(2+) levels. Inactive when cytoplasmic Mg(2+) levels are high.</text>
</comment>
<proteinExistence type="inferred from homology"/>
<keyword evidence="7 12" id="KW-1133">Transmembrane helix</keyword>
<dbReference type="PANTHER" id="PTHR46494">
    <property type="entry name" value="CORA FAMILY METAL ION TRANSPORTER (EUROFUNG)"/>
    <property type="match status" value="1"/>
</dbReference>
<keyword evidence="5 12" id="KW-0812">Transmembrane</keyword>
<dbReference type="Gene3D" id="3.30.460.20">
    <property type="entry name" value="CorA soluble domain-like"/>
    <property type="match status" value="1"/>
</dbReference>
<name>A0A4R2EEK1_9BACT</name>
<dbReference type="AlphaFoldDB" id="A0A4R2EEK1"/>
<accession>A0A4R2EEK1</accession>
<dbReference type="Gene3D" id="1.20.58.340">
    <property type="entry name" value="Magnesium transport protein CorA, transmembrane region"/>
    <property type="match status" value="2"/>
</dbReference>
<evidence type="ECO:0000313" key="14">
    <source>
        <dbReference type="Proteomes" id="UP000294830"/>
    </source>
</evidence>
<gene>
    <name evidence="13" type="ORF">CLV25_11141</name>
</gene>
<comment type="subcellular location">
    <subcellularLocation>
        <location evidence="1">Cell membrane</location>
        <topology evidence="1">Multi-pass membrane protein</topology>
    </subcellularLocation>
</comment>
<dbReference type="Proteomes" id="UP000294830">
    <property type="component" value="Unassembled WGS sequence"/>
</dbReference>
<sequence>MTTSIKETKFDSFDWIDLVSPTNEELQEITAQHKLNYFLVSDSMEPGHLPKIEQHDGFTFIILRAYTARLEDNVTTVNELSGKVAFFIKDGLLITVHRSSFPFLLDIEDKLDSSIDIHQLVIHIFNHIVDSYIGPASWHANHIDEIEKIIFLKDLKRVSQEDLYYQKAELRISRKLLMLTQAVLNQYAIQQEHQTALQDVKDSLVRLILEYEEALEDSSSLMNTYLTLTAQRSNDVMKLLTIFSAFFLPLTFIVGVYGMNFEVMPELKWRYGYLFVVLLMLAISLITYQWFRRRKIL</sequence>
<evidence type="ECO:0000256" key="8">
    <source>
        <dbReference type="ARBA" id="ARBA00023065"/>
    </source>
</evidence>
<dbReference type="GO" id="GO:0015087">
    <property type="term" value="F:cobalt ion transmembrane transporter activity"/>
    <property type="evidence" value="ECO:0007669"/>
    <property type="project" value="TreeGrafter"/>
</dbReference>
<dbReference type="GO" id="GO:0015095">
    <property type="term" value="F:magnesium ion transmembrane transporter activity"/>
    <property type="evidence" value="ECO:0007669"/>
    <property type="project" value="TreeGrafter"/>
</dbReference>
<evidence type="ECO:0000256" key="9">
    <source>
        <dbReference type="ARBA" id="ARBA00023136"/>
    </source>
</evidence>
<dbReference type="SUPFAM" id="SSF143865">
    <property type="entry name" value="CorA soluble domain-like"/>
    <property type="match status" value="1"/>
</dbReference>
<dbReference type="EMBL" id="SLWB01000011">
    <property type="protein sequence ID" value="TCN65362.1"/>
    <property type="molecule type" value="Genomic_DNA"/>
</dbReference>
<evidence type="ECO:0000256" key="10">
    <source>
        <dbReference type="ARBA" id="ARBA00034269"/>
    </source>
</evidence>
<feature type="transmembrane region" description="Helical" evidence="12">
    <location>
        <begin position="271"/>
        <end position="291"/>
    </location>
</feature>
<evidence type="ECO:0000256" key="6">
    <source>
        <dbReference type="ARBA" id="ARBA00022842"/>
    </source>
</evidence>
<comment type="caution">
    <text evidence="13">The sequence shown here is derived from an EMBL/GenBank/DDBJ whole genome shotgun (WGS) entry which is preliminary data.</text>
</comment>
<reference evidence="13 14" key="1">
    <citation type="submission" date="2019-03" db="EMBL/GenBank/DDBJ databases">
        <title>Genomic Encyclopedia of Archaeal and Bacterial Type Strains, Phase II (KMG-II): from individual species to whole genera.</title>
        <authorList>
            <person name="Goeker M."/>
        </authorList>
    </citation>
    <scope>NUCLEOTIDE SEQUENCE [LARGE SCALE GENOMIC DNA]</scope>
    <source>
        <strain evidence="13 14">RL-C</strain>
    </source>
</reference>
<evidence type="ECO:0000256" key="1">
    <source>
        <dbReference type="ARBA" id="ARBA00004651"/>
    </source>
</evidence>
<keyword evidence="6" id="KW-0460">Magnesium</keyword>
<evidence type="ECO:0000256" key="5">
    <source>
        <dbReference type="ARBA" id="ARBA00022692"/>
    </source>
</evidence>
<evidence type="ECO:0000256" key="4">
    <source>
        <dbReference type="ARBA" id="ARBA00022475"/>
    </source>
</evidence>
<evidence type="ECO:0000256" key="11">
    <source>
        <dbReference type="ARBA" id="ARBA00045497"/>
    </source>
</evidence>
<dbReference type="InterPro" id="IPR045861">
    <property type="entry name" value="CorA_cytoplasmic_dom"/>
</dbReference>
<dbReference type="GO" id="GO:0000287">
    <property type="term" value="F:magnesium ion binding"/>
    <property type="evidence" value="ECO:0007669"/>
    <property type="project" value="TreeGrafter"/>
</dbReference>
<dbReference type="PANTHER" id="PTHR46494:SF1">
    <property type="entry name" value="CORA FAMILY METAL ION TRANSPORTER (EUROFUNG)"/>
    <property type="match status" value="1"/>
</dbReference>
<dbReference type="GO" id="GO:0005886">
    <property type="term" value="C:plasma membrane"/>
    <property type="evidence" value="ECO:0007669"/>
    <property type="project" value="UniProtKB-SubCell"/>
</dbReference>
<evidence type="ECO:0000313" key="13">
    <source>
        <dbReference type="EMBL" id="TCN65362.1"/>
    </source>
</evidence>
<evidence type="ECO:0000256" key="2">
    <source>
        <dbReference type="ARBA" id="ARBA00009765"/>
    </source>
</evidence>
<comment type="similarity">
    <text evidence="2">Belongs to the CorA metal ion transporter (MIT) (TC 1.A.35) family.</text>
</comment>
<keyword evidence="9 12" id="KW-0472">Membrane</keyword>
<keyword evidence="14" id="KW-1185">Reference proteome</keyword>
<keyword evidence="8" id="KW-0406">Ion transport</keyword>
<dbReference type="RefSeq" id="WP_131839744.1">
    <property type="nucleotide sequence ID" value="NZ_SLWB01000011.1"/>
</dbReference>
<keyword evidence="3" id="KW-0813">Transport</keyword>
<dbReference type="InterPro" id="IPR002523">
    <property type="entry name" value="MgTranspt_CorA/ZnTranspt_ZntB"/>
</dbReference>
<dbReference type="OrthoDB" id="9803416at2"/>
<dbReference type="SUPFAM" id="SSF144083">
    <property type="entry name" value="Magnesium transport protein CorA, transmembrane region"/>
    <property type="match status" value="1"/>
</dbReference>
<protein>
    <submittedName>
        <fullName evidence="13">Magnesium transporter</fullName>
    </submittedName>
</protein>
<dbReference type="InterPro" id="IPR045863">
    <property type="entry name" value="CorA_TM1_TM2"/>
</dbReference>
<keyword evidence="4" id="KW-1003">Cell membrane</keyword>
<comment type="catalytic activity">
    <reaction evidence="10">
        <text>Mg(2+)(in) = Mg(2+)(out)</text>
        <dbReference type="Rhea" id="RHEA:29827"/>
        <dbReference type="ChEBI" id="CHEBI:18420"/>
    </reaction>
</comment>
<dbReference type="GO" id="GO:0050897">
    <property type="term" value="F:cobalt ion binding"/>
    <property type="evidence" value="ECO:0007669"/>
    <property type="project" value="TreeGrafter"/>
</dbReference>
<evidence type="ECO:0000256" key="7">
    <source>
        <dbReference type="ARBA" id="ARBA00022989"/>
    </source>
</evidence>
<feature type="transmembrane region" description="Helical" evidence="12">
    <location>
        <begin position="239"/>
        <end position="259"/>
    </location>
</feature>
<organism evidence="13 14">
    <name type="scientific">Acetobacteroides hydrogenigenes</name>
    <dbReference type="NCBI Taxonomy" id="979970"/>
    <lineage>
        <taxon>Bacteria</taxon>
        <taxon>Pseudomonadati</taxon>
        <taxon>Bacteroidota</taxon>
        <taxon>Bacteroidia</taxon>
        <taxon>Bacteroidales</taxon>
        <taxon>Rikenellaceae</taxon>
        <taxon>Acetobacteroides</taxon>
    </lineage>
</organism>
<evidence type="ECO:0000256" key="3">
    <source>
        <dbReference type="ARBA" id="ARBA00022448"/>
    </source>
</evidence>
<dbReference type="FunFam" id="1.20.58.340:FF:000004">
    <property type="entry name" value="Magnesium transport protein CorA"/>
    <property type="match status" value="1"/>
</dbReference>
<dbReference type="Pfam" id="PF01544">
    <property type="entry name" value="CorA"/>
    <property type="match status" value="1"/>
</dbReference>